<dbReference type="EMBL" id="UYWY01025115">
    <property type="protein sequence ID" value="VDM49409.1"/>
    <property type="molecule type" value="Genomic_DNA"/>
</dbReference>
<sequence length="226" mass="25520">MKIIFLFAILLAAIFASTCNAELSPQGVAETGVRVKRQWGYYGYNPWGIWRRPWRRYGWGPPPFPPPFYVALEKNTNVMRMGTSKSKGALLALENPWAKSRGRRWIAFGWGWPYGGFGWPYGGYGGPWGYGGYGFGWPYGFYGNTVVCLVASVLARLLEIIGSSPGFARQSREPPLCMPLVFPHWTNYLHKRLEIPMGSGTELKRSDRNKELSQPNKLAPKTGMCR</sequence>
<reference evidence="3 4" key="2">
    <citation type="submission" date="2018-11" db="EMBL/GenBank/DDBJ databases">
        <authorList>
            <consortium name="Pathogen Informatics"/>
        </authorList>
    </citation>
    <scope>NUCLEOTIDE SEQUENCE [LARGE SCALE GENOMIC DNA]</scope>
</reference>
<feature type="chain" id="PRO_5044553736" evidence="2">
    <location>
        <begin position="22"/>
        <end position="226"/>
    </location>
</feature>
<organism evidence="4 5">
    <name type="scientific">Toxocara canis</name>
    <name type="common">Canine roundworm</name>
    <dbReference type="NCBI Taxonomy" id="6265"/>
    <lineage>
        <taxon>Eukaryota</taxon>
        <taxon>Metazoa</taxon>
        <taxon>Ecdysozoa</taxon>
        <taxon>Nematoda</taxon>
        <taxon>Chromadorea</taxon>
        <taxon>Rhabditida</taxon>
        <taxon>Spirurina</taxon>
        <taxon>Ascaridomorpha</taxon>
        <taxon>Ascaridoidea</taxon>
        <taxon>Toxocaridae</taxon>
        <taxon>Toxocara</taxon>
    </lineage>
</organism>
<accession>A0A183VBG8</accession>
<keyword evidence="2" id="KW-0732">Signal</keyword>
<feature type="compositionally biased region" description="Basic and acidic residues" evidence="1">
    <location>
        <begin position="202"/>
        <end position="211"/>
    </location>
</feature>
<dbReference type="Proteomes" id="UP000050794">
    <property type="component" value="Unassembled WGS sequence"/>
</dbReference>
<evidence type="ECO:0000256" key="1">
    <source>
        <dbReference type="SAM" id="MobiDB-lite"/>
    </source>
</evidence>
<name>A0A183VBG8_TOXCA</name>
<reference evidence="5" key="1">
    <citation type="submission" date="2016-06" db="UniProtKB">
        <authorList>
            <consortium name="WormBaseParasite"/>
        </authorList>
    </citation>
    <scope>IDENTIFICATION</scope>
</reference>
<keyword evidence="4" id="KW-1185">Reference proteome</keyword>
<evidence type="ECO:0000313" key="5">
    <source>
        <dbReference type="WBParaSite" id="TCNE_0001809201-mRNA-1"/>
    </source>
</evidence>
<evidence type="ECO:0000313" key="3">
    <source>
        <dbReference type="EMBL" id="VDM49409.1"/>
    </source>
</evidence>
<proteinExistence type="predicted"/>
<evidence type="ECO:0000256" key="2">
    <source>
        <dbReference type="SAM" id="SignalP"/>
    </source>
</evidence>
<dbReference type="AlphaFoldDB" id="A0A183VBG8"/>
<feature type="signal peptide" evidence="2">
    <location>
        <begin position="1"/>
        <end position="21"/>
    </location>
</feature>
<protein>
    <submittedName>
        <fullName evidence="3 5">Uncharacterized protein</fullName>
    </submittedName>
</protein>
<dbReference type="WBParaSite" id="TCNE_0001809201-mRNA-1">
    <property type="protein sequence ID" value="TCNE_0001809201-mRNA-1"/>
    <property type="gene ID" value="TCNE_0001809201"/>
</dbReference>
<feature type="region of interest" description="Disordered" evidence="1">
    <location>
        <begin position="200"/>
        <end position="226"/>
    </location>
</feature>
<evidence type="ECO:0000313" key="4">
    <source>
        <dbReference type="Proteomes" id="UP000050794"/>
    </source>
</evidence>
<gene>
    <name evidence="3" type="ORF">TCNE_LOCUS18088</name>
</gene>